<dbReference type="Pfam" id="PF00249">
    <property type="entry name" value="Myb_DNA-binding"/>
    <property type="match status" value="2"/>
</dbReference>
<dbReference type="PANTHER" id="PTHR47997">
    <property type="entry name" value="MYB DOMAIN PROTEIN 55"/>
    <property type="match status" value="1"/>
</dbReference>
<evidence type="ECO:0000313" key="11">
    <source>
        <dbReference type="Proteomes" id="UP000325577"/>
    </source>
</evidence>
<dbReference type="GO" id="GO:0003677">
    <property type="term" value="F:DNA binding"/>
    <property type="evidence" value="ECO:0007669"/>
    <property type="project" value="UniProtKB-KW"/>
</dbReference>
<comment type="subcellular location">
    <subcellularLocation>
        <location evidence="1">Nucleus</location>
    </subcellularLocation>
</comment>
<name>A0A5J5AB14_9ASTE</name>
<evidence type="ECO:0000256" key="3">
    <source>
        <dbReference type="ARBA" id="ARBA00023015"/>
    </source>
</evidence>
<evidence type="ECO:0000313" key="10">
    <source>
        <dbReference type="EMBL" id="KAA8527238.1"/>
    </source>
</evidence>
<evidence type="ECO:0000256" key="7">
    <source>
        <dbReference type="SAM" id="MobiDB-lite"/>
    </source>
</evidence>
<dbReference type="PANTHER" id="PTHR47997:SF28">
    <property type="entry name" value="TRANSCRIPTION FACTOR MYB15-LIKE"/>
    <property type="match status" value="1"/>
</dbReference>
<feature type="domain" description="Myb-like" evidence="8">
    <location>
        <begin position="76"/>
        <end position="126"/>
    </location>
</feature>
<organism evidence="10 11">
    <name type="scientific">Nyssa sinensis</name>
    <dbReference type="NCBI Taxonomy" id="561372"/>
    <lineage>
        <taxon>Eukaryota</taxon>
        <taxon>Viridiplantae</taxon>
        <taxon>Streptophyta</taxon>
        <taxon>Embryophyta</taxon>
        <taxon>Tracheophyta</taxon>
        <taxon>Spermatophyta</taxon>
        <taxon>Magnoliopsida</taxon>
        <taxon>eudicotyledons</taxon>
        <taxon>Gunneridae</taxon>
        <taxon>Pentapetalae</taxon>
        <taxon>asterids</taxon>
        <taxon>Cornales</taxon>
        <taxon>Nyssaceae</taxon>
        <taxon>Nyssa</taxon>
    </lineage>
</organism>
<evidence type="ECO:0000256" key="5">
    <source>
        <dbReference type="ARBA" id="ARBA00023163"/>
    </source>
</evidence>
<reference evidence="10 11" key="1">
    <citation type="submission" date="2019-09" db="EMBL/GenBank/DDBJ databases">
        <title>A chromosome-level genome assembly of the Chinese tupelo Nyssa sinensis.</title>
        <authorList>
            <person name="Yang X."/>
            <person name="Kang M."/>
            <person name="Yang Y."/>
            <person name="Xiong H."/>
            <person name="Wang M."/>
            <person name="Zhang Z."/>
            <person name="Wang Z."/>
            <person name="Wu H."/>
            <person name="Ma T."/>
            <person name="Liu J."/>
            <person name="Xi Z."/>
        </authorList>
    </citation>
    <scope>NUCLEOTIDE SEQUENCE [LARGE SCALE GENOMIC DNA]</scope>
    <source>
        <strain evidence="10">J267</strain>
        <tissue evidence="10">Leaf</tissue>
    </source>
</reference>
<dbReference type="SUPFAM" id="SSF46689">
    <property type="entry name" value="Homeodomain-like"/>
    <property type="match status" value="1"/>
</dbReference>
<keyword evidence="2" id="KW-0677">Repeat</keyword>
<dbReference type="GO" id="GO:0005634">
    <property type="term" value="C:nucleus"/>
    <property type="evidence" value="ECO:0007669"/>
    <property type="project" value="UniProtKB-SubCell"/>
</dbReference>
<keyword evidence="5" id="KW-0804">Transcription</keyword>
<sequence length="270" mass="30760">MELDSIARDSTPAVMERVHFCKKTGLKKGTWSPQEDLKLIAYINKYRIWNWNEMSKAAGLSRSGKSCRLRWMNYLRPDVKRGNFSMEEVETIKKLHKARGNKWSEIAANLPGRTDNEIKNFWHTHLKKHYSKNPIPHKVKEPKHDKNKVAGLNTPLANESNLESSICFAISPQLSIGDFSSSSKDSTDEIGENETGKKKNTYSSPGTADQELNGMEELFIGEDNPMEMGEPGFTSPFHQVGFEEYSYGLGNDELTGFWFDLFLFAQQLQV</sequence>
<dbReference type="InterPro" id="IPR051953">
    <property type="entry name" value="Plant_SW-associated_TFs"/>
</dbReference>
<gene>
    <name evidence="10" type="ORF">F0562_034665</name>
</gene>
<evidence type="ECO:0000256" key="1">
    <source>
        <dbReference type="ARBA" id="ARBA00004123"/>
    </source>
</evidence>
<feature type="region of interest" description="Disordered" evidence="7">
    <location>
        <begin position="178"/>
        <end position="211"/>
    </location>
</feature>
<dbReference type="Proteomes" id="UP000325577">
    <property type="component" value="Linkage Group LG21"/>
</dbReference>
<evidence type="ECO:0000259" key="8">
    <source>
        <dbReference type="PROSITE" id="PS50090"/>
    </source>
</evidence>
<protein>
    <submittedName>
        <fullName evidence="10">Uncharacterized protein</fullName>
    </submittedName>
</protein>
<feature type="domain" description="Myb-like" evidence="8">
    <location>
        <begin position="23"/>
        <end position="75"/>
    </location>
</feature>
<feature type="region of interest" description="Disordered" evidence="7">
    <location>
        <begin position="132"/>
        <end position="151"/>
    </location>
</feature>
<dbReference type="EMBL" id="CM018045">
    <property type="protein sequence ID" value="KAA8527238.1"/>
    <property type="molecule type" value="Genomic_DNA"/>
</dbReference>
<dbReference type="InterPro" id="IPR009057">
    <property type="entry name" value="Homeodomain-like_sf"/>
</dbReference>
<keyword evidence="4" id="KW-0238">DNA-binding</keyword>
<evidence type="ECO:0000256" key="4">
    <source>
        <dbReference type="ARBA" id="ARBA00023125"/>
    </source>
</evidence>
<feature type="domain" description="HTH myb-type" evidence="9">
    <location>
        <begin position="23"/>
        <end position="75"/>
    </location>
</feature>
<dbReference type="PROSITE" id="PS51294">
    <property type="entry name" value="HTH_MYB"/>
    <property type="match status" value="2"/>
</dbReference>
<keyword evidence="3" id="KW-0805">Transcription regulation</keyword>
<evidence type="ECO:0000256" key="6">
    <source>
        <dbReference type="ARBA" id="ARBA00023242"/>
    </source>
</evidence>
<feature type="domain" description="HTH myb-type" evidence="9">
    <location>
        <begin position="76"/>
        <end position="130"/>
    </location>
</feature>
<feature type="compositionally biased region" description="Basic and acidic residues" evidence="7">
    <location>
        <begin position="138"/>
        <end position="148"/>
    </location>
</feature>
<evidence type="ECO:0000256" key="2">
    <source>
        <dbReference type="ARBA" id="ARBA00022737"/>
    </source>
</evidence>
<dbReference type="AlphaFoldDB" id="A0A5J5AB14"/>
<dbReference type="SMART" id="SM00717">
    <property type="entry name" value="SANT"/>
    <property type="match status" value="2"/>
</dbReference>
<dbReference type="InterPro" id="IPR001005">
    <property type="entry name" value="SANT/Myb"/>
</dbReference>
<keyword evidence="11" id="KW-1185">Reference proteome</keyword>
<keyword evidence="6" id="KW-0539">Nucleus</keyword>
<proteinExistence type="predicted"/>
<dbReference type="InterPro" id="IPR017930">
    <property type="entry name" value="Myb_dom"/>
</dbReference>
<dbReference type="FunFam" id="1.10.10.60:FF:000001">
    <property type="entry name" value="MYB-related transcription factor"/>
    <property type="match status" value="1"/>
</dbReference>
<evidence type="ECO:0000259" key="9">
    <source>
        <dbReference type="PROSITE" id="PS51294"/>
    </source>
</evidence>
<dbReference type="Gene3D" id="1.10.10.60">
    <property type="entry name" value="Homeodomain-like"/>
    <property type="match status" value="2"/>
</dbReference>
<accession>A0A5J5AB14</accession>
<dbReference type="CDD" id="cd00167">
    <property type="entry name" value="SANT"/>
    <property type="match status" value="2"/>
</dbReference>
<dbReference type="PROSITE" id="PS50090">
    <property type="entry name" value="MYB_LIKE"/>
    <property type="match status" value="2"/>
</dbReference>
<dbReference type="OrthoDB" id="2143914at2759"/>